<evidence type="ECO:0000313" key="2">
    <source>
        <dbReference type="EMBL" id="MBS4181453.1"/>
    </source>
</evidence>
<proteinExistence type="predicted"/>
<organism evidence="2">
    <name type="scientific">Neobacillus citreus</name>
    <dbReference type="NCBI Taxonomy" id="2833578"/>
    <lineage>
        <taxon>Bacteria</taxon>
        <taxon>Bacillati</taxon>
        <taxon>Bacillota</taxon>
        <taxon>Bacilli</taxon>
        <taxon>Bacillales</taxon>
        <taxon>Bacillaceae</taxon>
        <taxon>Neobacillus</taxon>
    </lineage>
</organism>
<feature type="domain" description="N-acetyltransferase" evidence="1">
    <location>
        <begin position="37"/>
        <end position="183"/>
    </location>
</feature>
<dbReference type="EMBL" id="JAGYPE010000002">
    <property type="protein sequence ID" value="MBS4181453.1"/>
    <property type="molecule type" value="Genomic_DNA"/>
</dbReference>
<evidence type="ECO:0000259" key="1">
    <source>
        <dbReference type="PROSITE" id="PS51186"/>
    </source>
</evidence>
<dbReference type="Pfam" id="PF13673">
    <property type="entry name" value="Acetyltransf_10"/>
    <property type="match status" value="1"/>
</dbReference>
<keyword evidence="2" id="KW-0012">Acyltransferase</keyword>
<dbReference type="InterPro" id="IPR016181">
    <property type="entry name" value="Acyl_CoA_acyltransferase"/>
</dbReference>
<dbReference type="AlphaFoldDB" id="A0A942SXB0"/>
<name>A0A942SXB0_9BACI</name>
<gene>
    <name evidence="2" type="ORF">KHB02_08655</name>
</gene>
<reference evidence="2" key="1">
    <citation type="submission" date="2021-05" db="EMBL/GenBank/DDBJ databases">
        <title>Novel Bacillus species.</title>
        <authorList>
            <person name="Liu G."/>
        </authorList>
    </citation>
    <scope>NUCLEOTIDE SEQUENCE</scope>
    <source>
        <strain evidence="2">FJAT-50051</strain>
    </source>
</reference>
<dbReference type="EC" id="2.3.1.-" evidence="2"/>
<keyword evidence="2" id="KW-0808">Transferase</keyword>
<accession>A0A942SXB0</accession>
<dbReference type="CDD" id="cd04301">
    <property type="entry name" value="NAT_SF"/>
    <property type="match status" value="1"/>
</dbReference>
<dbReference type="Gene3D" id="3.40.630.30">
    <property type="match status" value="1"/>
</dbReference>
<dbReference type="InterPro" id="IPR000182">
    <property type="entry name" value="GNAT_dom"/>
</dbReference>
<dbReference type="GO" id="GO:0016747">
    <property type="term" value="F:acyltransferase activity, transferring groups other than amino-acyl groups"/>
    <property type="evidence" value="ECO:0007669"/>
    <property type="project" value="InterPro"/>
</dbReference>
<comment type="caution">
    <text evidence="2">The sequence shown here is derived from an EMBL/GenBank/DDBJ whole genome shotgun (WGS) entry which is preliminary data.</text>
</comment>
<protein>
    <submittedName>
        <fullName evidence="2">GNAT family N-acetyltransferase</fullName>
        <ecNumber evidence="2">2.3.1.-</ecNumber>
    </submittedName>
</protein>
<dbReference type="PROSITE" id="PS51186">
    <property type="entry name" value="GNAT"/>
    <property type="match status" value="1"/>
</dbReference>
<sequence>MSTLYAIASSCFRSGSMGTPDHFSKLATMSEHSVRCARWDRLTTDELYGIVVLRNRVFALEQRVQAEDFDGRDREPDTEHWWFGADARAVGYLRLVRPARDEPHPAGSAPPAWVIGRVATDPDHRGRGIASRLVGAVLDAHGHEPVVLHAQEYVAGLYERHGFVRFGDPYVEAGIRHVGMHRA</sequence>
<dbReference type="SUPFAM" id="SSF55729">
    <property type="entry name" value="Acyl-CoA N-acyltransferases (Nat)"/>
    <property type="match status" value="1"/>
</dbReference>